<dbReference type="PROSITE" id="PS51257">
    <property type="entry name" value="PROKAR_LIPOPROTEIN"/>
    <property type="match status" value="1"/>
</dbReference>
<name>C6VZU3_DYAFD</name>
<dbReference type="AlphaFoldDB" id="C6VZU3"/>
<dbReference type="Proteomes" id="UP000002011">
    <property type="component" value="Chromosome"/>
</dbReference>
<accession>C6VZU3</accession>
<organism evidence="1 2">
    <name type="scientific">Dyadobacter fermentans (strain ATCC 700827 / DSM 18053 / CIP 107007 / KCTC 52180 / NS114)</name>
    <dbReference type="NCBI Taxonomy" id="471854"/>
    <lineage>
        <taxon>Bacteria</taxon>
        <taxon>Pseudomonadati</taxon>
        <taxon>Bacteroidota</taxon>
        <taxon>Cytophagia</taxon>
        <taxon>Cytophagales</taxon>
        <taxon>Spirosomataceae</taxon>
        <taxon>Dyadobacter</taxon>
    </lineage>
</organism>
<dbReference type="STRING" id="471854.Dfer_2352"/>
<evidence type="ECO:0008006" key="3">
    <source>
        <dbReference type="Google" id="ProtNLM"/>
    </source>
</evidence>
<keyword evidence="2" id="KW-1185">Reference proteome</keyword>
<evidence type="ECO:0000313" key="1">
    <source>
        <dbReference type="EMBL" id="ACT93571.1"/>
    </source>
</evidence>
<dbReference type="KEGG" id="dfe:Dfer_2352"/>
<dbReference type="RefSeq" id="WP_015811821.1">
    <property type="nucleotide sequence ID" value="NC_013037.1"/>
</dbReference>
<reference evidence="1 2" key="1">
    <citation type="journal article" date="2009" name="Stand. Genomic Sci.">
        <title>Complete genome sequence of Dyadobacter fermentans type strain (NS114).</title>
        <authorList>
            <person name="Lang E."/>
            <person name="Lapidus A."/>
            <person name="Chertkov O."/>
            <person name="Brettin T."/>
            <person name="Detter J.C."/>
            <person name="Han C."/>
            <person name="Copeland A."/>
            <person name="Glavina Del Rio T."/>
            <person name="Nolan M."/>
            <person name="Chen F."/>
            <person name="Lucas S."/>
            <person name="Tice H."/>
            <person name="Cheng J.F."/>
            <person name="Land M."/>
            <person name="Hauser L."/>
            <person name="Chang Y.J."/>
            <person name="Jeffries C.D."/>
            <person name="Kopitz M."/>
            <person name="Bruce D."/>
            <person name="Goodwin L."/>
            <person name="Pitluck S."/>
            <person name="Ovchinnikova G."/>
            <person name="Pati A."/>
            <person name="Ivanova N."/>
            <person name="Mavrommatis K."/>
            <person name="Chen A."/>
            <person name="Palaniappan K."/>
            <person name="Chain P."/>
            <person name="Bristow J."/>
            <person name="Eisen J.A."/>
            <person name="Markowitz V."/>
            <person name="Hugenholtz P."/>
            <person name="Goker M."/>
            <person name="Rohde M."/>
            <person name="Kyrpides N.C."/>
            <person name="Klenk H.P."/>
        </authorList>
    </citation>
    <scope>NUCLEOTIDE SEQUENCE [LARGE SCALE GENOMIC DNA]</scope>
    <source>
        <strain evidence="2">ATCC 700827 / DSM 18053 / CIP 107007 / KCTC 52180 / NS114</strain>
    </source>
</reference>
<dbReference type="HOGENOM" id="CLU_2000301_0_0_10"/>
<evidence type="ECO:0000313" key="2">
    <source>
        <dbReference type="Proteomes" id="UP000002011"/>
    </source>
</evidence>
<gene>
    <name evidence="1" type="ordered locus">Dfer_2352</name>
</gene>
<protein>
    <recommendedName>
        <fullName evidence="3">Lipoprotein</fullName>
    </recommendedName>
</protein>
<sequence>MIKLLSSPRLLPILFLLAFSVSGCKKDEDPAPQAYFTLYTQIESDFDRLDVYIDGKLAGSITATSAAIPDCGKQATESVFTTAVTAGPRAIEVKQILENKEVGIWDDWTITFKEDECVRKKLTE</sequence>
<proteinExistence type="predicted"/>
<dbReference type="EMBL" id="CP001619">
    <property type="protein sequence ID" value="ACT93571.1"/>
    <property type="molecule type" value="Genomic_DNA"/>
</dbReference>